<dbReference type="SUPFAM" id="SSF52058">
    <property type="entry name" value="L domain-like"/>
    <property type="match status" value="1"/>
</dbReference>
<reference evidence="1" key="1">
    <citation type="submission" date="2021-12" db="EMBL/GenBank/DDBJ databases">
        <title>Prjna785345.</title>
        <authorList>
            <person name="Rujirawat T."/>
            <person name="Krajaejun T."/>
        </authorList>
    </citation>
    <scope>NUCLEOTIDE SEQUENCE</scope>
    <source>
        <strain evidence="1">Pi057C3</strain>
    </source>
</reference>
<dbReference type="AlphaFoldDB" id="A0AAD5LW77"/>
<evidence type="ECO:0008006" key="3">
    <source>
        <dbReference type="Google" id="ProtNLM"/>
    </source>
</evidence>
<dbReference type="EMBL" id="JAKCXM010000415">
    <property type="protein sequence ID" value="KAJ0394361.1"/>
    <property type="molecule type" value="Genomic_DNA"/>
</dbReference>
<sequence>MIIPLVIFRPYTDKFDFDSFNFQISYLYDDVWFANMVLENQQSSSISVPACKQPTRPWFASNYSCSVVRFNCHRYNVSSVTDAHLEIIEDLSVIALVFMHCPELRVPRHIQSFHNLLGIDIFNSTIVQWDESAAITNATHPILAYIIFVRVNMTALPDGVLNQLPDTATDFEITVSNLTTLPSDLHERWHPMSIFYFEHSPATEFPATLYYLQADDLSLIGTRIERLPEFESGHGFFTLAMTHTPLRELPASIGNLATIGFLNLGYTQLTRFPAWMETVSRTATKVYVHNTPFCASLSEEERARSYGPDAVLTCSEDGDRVDGKYPLAVMAPRREI</sequence>
<gene>
    <name evidence="1" type="ORF">P43SY_006602</name>
</gene>
<accession>A0AAD5LW77</accession>
<dbReference type="Gene3D" id="3.80.10.10">
    <property type="entry name" value="Ribonuclease Inhibitor"/>
    <property type="match status" value="1"/>
</dbReference>
<proteinExistence type="predicted"/>
<protein>
    <recommendedName>
        <fullName evidence="3">TKL protein kinase</fullName>
    </recommendedName>
</protein>
<evidence type="ECO:0000313" key="1">
    <source>
        <dbReference type="EMBL" id="KAJ0394361.1"/>
    </source>
</evidence>
<organism evidence="1 2">
    <name type="scientific">Pythium insidiosum</name>
    <name type="common">Pythiosis disease agent</name>
    <dbReference type="NCBI Taxonomy" id="114742"/>
    <lineage>
        <taxon>Eukaryota</taxon>
        <taxon>Sar</taxon>
        <taxon>Stramenopiles</taxon>
        <taxon>Oomycota</taxon>
        <taxon>Peronosporomycetes</taxon>
        <taxon>Pythiales</taxon>
        <taxon>Pythiaceae</taxon>
        <taxon>Pythium</taxon>
    </lineage>
</organism>
<dbReference type="Proteomes" id="UP001209570">
    <property type="component" value="Unassembled WGS sequence"/>
</dbReference>
<name>A0AAD5LW77_PYTIN</name>
<keyword evidence="2" id="KW-1185">Reference proteome</keyword>
<comment type="caution">
    <text evidence="1">The sequence shown here is derived from an EMBL/GenBank/DDBJ whole genome shotgun (WGS) entry which is preliminary data.</text>
</comment>
<evidence type="ECO:0000313" key="2">
    <source>
        <dbReference type="Proteomes" id="UP001209570"/>
    </source>
</evidence>
<dbReference type="InterPro" id="IPR032675">
    <property type="entry name" value="LRR_dom_sf"/>
</dbReference>